<dbReference type="Proteomes" id="UP001163823">
    <property type="component" value="Chromosome 4"/>
</dbReference>
<gene>
    <name evidence="3" type="ORF">O6P43_010134</name>
</gene>
<organism evidence="3 4">
    <name type="scientific">Quillaja saponaria</name>
    <name type="common">Soap bark tree</name>
    <dbReference type="NCBI Taxonomy" id="32244"/>
    <lineage>
        <taxon>Eukaryota</taxon>
        <taxon>Viridiplantae</taxon>
        <taxon>Streptophyta</taxon>
        <taxon>Embryophyta</taxon>
        <taxon>Tracheophyta</taxon>
        <taxon>Spermatophyta</taxon>
        <taxon>Magnoliopsida</taxon>
        <taxon>eudicotyledons</taxon>
        <taxon>Gunneridae</taxon>
        <taxon>Pentapetalae</taxon>
        <taxon>rosids</taxon>
        <taxon>fabids</taxon>
        <taxon>Fabales</taxon>
        <taxon>Quillajaceae</taxon>
        <taxon>Quillaja</taxon>
    </lineage>
</organism>
<keyword evidence="4" id="KW-1185">Reference proteome</keyword>
<evidence type="ECO:0000313" key="3">
    <source>
        <dbReference type="EMBL" id="KAJ7972209.1"/>
    </source>
</evidence>
<dbReference type="InterPro" id="IPR056682">
    <property type="entry name" value="DUF7780"/>
</dbReference>
<reference evidence="3" key="1">
    <citation type="journal article" date="2023" name="Science">
        <title>Elucidation of the pathway for biosynthesis of saponin adjuvants from the soapbark tree.</title>
        <authorList>
            <person name="Reed J."/>
            <person name="Orme A."/>
            <person name="El-Demerdash A."/>
            <person name="Owen C."/>
            <person name="Martin L.B.B."/>
            <person name="Misra R.C."/>
            <person name="Kikuchi S."/>
            <person name="Rejzek M."/>
            <person name="Martin A.C."/>
            <person name="Harkess A."/>
            <person name="Leebens-Mack J."/>
            <person name="Louveau T."/>
            <person name="Stephenson M.J."/>
            <person name="Osbourn A."/>
        </authorList>
    </citation>
    <scope>NUCLEOTIDE SEQUENCE</scope>
    <source>
        <strain evidence="3">S10</strain>
    </source>
</reference>
<dbReference type="EMBL" id="JARAOO010000004">
    <property type="protein sequence ID" value="KAJ7972209.1"/>
    <property type="molecule type" value="Genomic_DNA"/>
</dbReference>
<comment type="caution">
    <text evidence="3">The sequence shown here is derived from an EMBL/GenBank/DDBJ whole genome shotgun (WGS) entry which is preliminary data.</text>
</comment>
<name>A0AAD7PZS7_QUISA</name>
<dbReference type="PANTHER" id="PTHR34960">
    <property type="entry name" value="EMB|CAB68146.1-RELATED"/>
    <property type="match status" value="1"/>
</dbReference>
<proteinExistence type="predicted"/>
<feature type="domain" description="DUF7780" evidence="2">
    <location>
        <begin position="148"/>
        <end position="457"/>
    </location>
</feature>
<evidence type="ECO:0000259" key="2">
    <source>
        <dbReference type="Pfam" id="PF25002"/>
    </source>
</evidence>
<dbReference type="AlphaFoldDB" id="A0AAD7PZS7"/>
<keyword evidence="1" id="KW-1133">Transmembrane helix</keyword>
<keyword evidence="1" id="KW-0472">Membrane</keyword>
<feature type="transmembrane region" description="Helical" evidence="1">
    <location>
        <begin position="68"/>
        <end position="88"/>
    </location>
</feature>
<keyword evidence="1 3" id="KW-0812">Transmembrane</keyword>
<dbReference type="Pfam" id="PF25002">
    <property type="entry name" value="DUF7780"/>
    <property type="match status" value="1"/>
</dbReference>
<sequence length="512" mass="57447">MGLSAKDKSKTSRSGKRGMGLLLVFFPEDNTAIADKTKLFSSSSSSSSSKSLNSSFRRTNSNLLLSKAQSIIAICALLVFITLLLFTLSTFEPNTLPQTPSRRILSQKPAKIKISKNPTTKTKTHYWFTNSWKPKSYNTKKIETFSSIALQGMGTLYRRGTRAMKDLVLGHVVEDVTDNELRLFLRLMHRSSLTARADIVFLFASPSISAKFASIIKAENDSFLSLIQHYKELSLDTTSQKTGSRFDVTRFFKFVTKAKEMGEPETLWGKRNRSNYSDSDVGERETSDATRLTYGSVLSFDATELDPENSLAGFLEYVPMSLRRWACYPMLLGRVRRNFKHVMLVDVKNLMVVNDPLGRVRNRSPESVYLYTKPESTSGKQNKKNSYKNQSHFLVNSAIIMGGARGIRRFSSSMLTEIVLAAVQKKDKRSVTESGILSQLVSNVFMLKNVNLITSTELIPETSSLTGQNSGSATSLWDYMVIQRGNSNNDFYSVIMKLICSYSVDSSVYRDC</sequence>
<evidence type="ECO:0000256" key="1">
    <source>
        <dbReference type="SAM" id="Phobius"/>
    </source>
</evidence>
<evidence type="ECO:0000313" key="4">
    <source>
        <dbReference type="Proteomes" id="UP001163823"/>
    </source>
</evidence>
<dbReference type="KEGG" id="qsa:O6P43_010134"/>
<accession>A0AAD7PZS7</accession>
<protein>
    <submittedName>
        <fullName evidence="3">Transmembrane protein</fullName>
    </submittedName>
</protein>
<dbReference type="PANTHER" id="PTHR34960:SF1">
    <property type="entry name" value="EMB|CAB68146.1-RELATED"/>
    <property type="match status" value="1"/>
</dbReference>